<dbReference type="NCBIfam" id="TIGR02937">
    <property type="entry name" value="sigma70-ECF"/>
    <property type="match status" value="1"/>
</dbReference>
<reference evidence="7 8" key="1">
    <citation type="submission" date="2018-06" db="EMBL/GenBank/DDBJ databases">
        <title>Genomic Encyclopedia of Archaeal and Bacterial Type Strains, Phase II (KMG-II): from individual species to whole genera.</title>
        <authorList>
            <person name="Goeker M."/>
        </authorList>
    </citation>
    <scope>NUCLEOTIDE SEQUENCE [LARGE SCALE GENOMIC DNA]</scope>
    <source>
        <strain evidence="7 8">DSM 6779</strain>
    </source>
</reference>
<name>A0A2W7NCU9_9BACT</name>
<dbReference type="PANTHER" id="PTHR43133">
    <property type="entry name" value="RNA POLYMERASE ECF-TYPE SIGMA FACTO"/>
    <property type="match status" value="1"/>
</dbReference>
<evidence type="ECO:0000259" key="6">
    <source>
        <dbReference type="Pfam" id="PF08281"/>
    </source>
</evidence>
<dbReference type="InterPro" id="IPR036388">
    <property type="entry name" value="WH-like_DNA-bd_sf"/>
</dbReference>
<dbReference type="Proteomes" id="UP000249239">
    <property type="component" value="Unassembled WGS sequence"/>
</dbReference>
<dbReference type="InterPro" id="IPR007627">
    <property type="entry name" value="RNA_pol_sigma70_r2"/>
</dbReference>
<dbReference type="AlphaFoldDB" id="A0A2W7NCU9"/>
<keyword evidence="2" id="KW-0805">Transcription regulation</keyword>
<dbReference type="CDD" id="cd06171">
    <property type="entry name" value="Sigma70_r4"/>
    <property type="match status" value="1"/>
</dbReference>
<dbReference type="InterPro" id="IPR013249">
    <property type="entry name" value="RNA_pol_sigma70_r4_t2"/>
</dbReference>
<comment type="similarity">
    <text evidence="1">Belongs to the sigma-70 factor family. ECF subfamily.</text>
</comment>
<dbReference type="OrthoDB" id="9803470at2"/>
<feature type="domain" description="RNA polymerase sigma factor 70 region 4 type 2" evidence="6">
    <location>
        <begin position="109"/>
        <end position="158"/>
    </location>
</feature>
<evidence type="ECO:0000256" key="2">
    <source>
        <dbReference type="ARBA" id="ARBA00023015"/>
    </source>
</evidence>
<keyword evidence="3" id="KW-0731">Sigma factor</keyword>
<evidence type="ECO:0000256" key="1">
    <source>
        <dbReference type="ARBA" id="ARBA00010641"/>
    </source>
</evidence>
<protein>
    <submittedName>
        <fullName evidence="7">RNA polymerase sigma-70 factor (ECF subfamily)</fullName>
    </submittedName>
</protein>
<dbReference type="GO" id="GO:0006352">
    <property type="term" value="P:DNA-templated transcription initiation"/>
    <property type="evidence" value="ECO:0007669"/>
    <property type="project" value="InterPro"/>
</dbReference>
<evidence type="ECO:0000313" key="8">
    <source>
        <dbReference type="Proteomes" id="UP000249239"/>
    </source>
</evidence>
<organism evidence="7 8">
    <name type="scientific">Breznakibacter xylanolyticus</name>
    <dbReference type="NCBI Taxonomy" id="990"/>
    <lineage>
        <taxon>Bacteria</taxon>
        <taxon>Pseudomonadati</taxon>
        <taxon>Bacteroidota</taxon>
        <taxon>Bacteroidia</taxon>
        <taxon>Marinilabiliales</taxon>
        <taxon>Marinilabiliaceae</taxon>
        <taxon>Breznakibacter</taxon>
    </lineage>
</organism>
<dbReference type="GO" id="GO:0016987">
    <property type="term" value="F:sigma factor activity"/>
    <property type="evidence" value="ECO:0007669"/>
    <property type="project" value="UniProtKB-KW"/>
</dbReference>
<dbReference type="InterPro" id="IPR013325">
    <property type="entry name" value="RNA_pol_sigma_r2"/>
</dbReference>
<dbReference type="InterPro" id="IPR014284">
    <property type="entry name" value="RNA_pol_sigma-70_dom"/>
</dbReference>
<proteinExistence type="inferred from homology"/>
<dbReference type="RefSeq" id="WP_111445176.1">
    <property type="nucleotide sequence ID" value="NZ_QKZK01000009.1"/>
</dbReference>
<evidence type="ECO:0000256" key="3">
    <source>
        <dbReference type="ARBA" id="ARBA00023082"/>
    </source>
</evidence>
<accession>A0A2W7NCU9</accession>
<dbReference type="Gene3D" id="1.10.1740.10">
    <property type="match status" value="1"/>
</dbReference>
<comment type="caution">
    <text evidence="7">The sequence shown here is derived from an EMBL/GenBank/DDBJ whole genome shotgun (WGS) entry which is preliminary data.</text>
</comment>
<feature type="domain" description="RNA polymerase sigma-70 region 2" evidence="5">
    <location>
        <begin position="14"/>
        <end position="77"/>
    </location>
</feature>
<evidence type="ECO:0000259" key="5">
    <source>
        <dbReference type="Pfam" id="PF04542"/>
    </source>
</evidence>
<sequence>MTAVQFNSRVIDIQPKLMRYAMTLTYNLDDAKDLLQDSIIRALNFRDKFAENTNFNAWMHVIMRNTFINDYRRKARTSKKDTSMDEVPYLSNFHSTRETPEMFMNEGTLRDTIQRLEKELRVPFEMHVYGYKYKEIAEKLDLPIGTVKSRISFARKKLQSIIAN</sequence>
<evidence type="ECO:0000256" key="4">
    <source>
        <dbReference type="ARBA" id="ARBA00023163"/>
    </source>
</evidence>
<evidence type="ECO:0000313" key="7">
    <source>
        <dbReference type="EMBL" id="PZX17453.1"/>
    </source>
</evidence>
<dbReference type="Pfam" id="PF04542">
    <property type="entry name" value="Sigma70_r2"/>
    <property type="match status" value="1"/>
</dbReference>
<dbReference type="Pfam" id="PF08281">
    <property type="entry name" value="Sigma70_r4_2"/>
    <property type="match status" value="1"/>
</dbReference>
<keyword evidence="4" id="KW-0804">Transcription</keyword>
<dbReference type="GO" id="GO:0003677">
    <property type="term" value="F:DNA binding"/>
    <property type="evidence" value="ECO:0007669"/>
    <property type="project" value="InterPro"/>
</dbReference>
<dbReference type="SUPFAM" id="SSF88946">
    <property type="entry name" value="Sigma2 domain of RNA polymerase sigma factors"/>
    <property type="match status" value="1"/>
</dbReference>
<dbReference type="EMBL" id="QKZK01000009">
    <property type="protein sequence ID" value="PZX17453.1"/>
    <property type="molecule type" value="Genomic_DNA"/>
</dbReference>
<dbReference type="Gene3D" id="1.10.10.10">
    <property type="entry name" value="Winged helix-like DNA-binding domain superfamily/Winged helix DNA-binding domain"/>
    <property type="match status" value="1"/>
</dbReference>
<dbReference type="InterPro" id="IPR013324">
    <property type="entry name" value="RNA_pol_sigma_r3/r4-like"/>
</dbReference>
<dbReference type="PANTHER" id="PTHR43133:SF25">
    <property type="entry name" value="RNA POLYMERASE SIGMA FACTOR RFAY-RELATED"/>
    <property type="match status" value="1"/>
</dbReference>
<gene>
    <name evidence="7" type="ORF">LX69_01503</name>
</gene>
<dbReference type="SUPFAM" id="SSF88659">
    <property type="entry name" value="Sigma3 and sigma4 domains of RNA polymerase sigma factors"/>
    <property type="match status" value="1"/>
</dbReference>
<keyword evidence="8" id="KW-1185">Reference proteome</keyword>
<dbReference type="InterPro" id="IPR039425">
    <property type="entry name" value="RNA_pol_sigma-70-like"/>
</dbReference>